<evidence type="ECO:0000313" key="2">
    <source>
        <dbReference type="Proteomes" id="UP000273054"/>
    </source>
</evidence>
<dbReference type="EMBL" id="LT994651">
    <property type="protein sequence ID" value="SPN79344.1"/>
    <property type="molecule type" value="Genomic_DNA"/>
</dbReference>
<dbReference type="Proteomes" id="UP000273054">
    <property type="component" value="Segment"/>
</dbReference>
<gene>
    <name evidence="1" type="ORF">BRZCDTV_288</name>
</gene>
<organism evidence="1">
    <name type="scientific">Brazilian cedratvirus IHUMI</name>
    <dbReference type="NCBI Taxonomy" id="2126980"/>
    <lineage>
        <taxon>Viruses</taxon>
        <taxon>Pithoviruses</taxon>
        <taxon>Orthocedratvirinae</taxon>
        <taxon>Alphacedratvirus</taxon>
        <taxon>Alphacedratvirus brasiliense</taxon>
    </lineage>
</organism>
<dbReference type="Gene3D" id="3.70.10.10">
    <property type="match status" value="1"/>
</dbReference>
<protein>
    <recommendedName>
        <fullName evidence="3">Proliferating cell nuclear antigen</fullName>
    </recommendedName>
</protein>
<proteinExistence type="predicted"/>
<evidence type="ECO:0000313" key="1">
    <source>
        <dbReference type="EMBL" id="SPN79344.1"/>
    </source>
</evidence>
<name>A0A2R8FED0_9VIRU</name>
<dbReference type="SUPFAM" id="SSF55979">
    <property type="entry name" value="DNA clamp"/>
    <property type="match status" value="1"/>
</dbReference>
<evidence type="ECO:0008006" key="3">
    <source>
        <dbReference type="Google" id="ProtNLM"/>
    </source>
</evidence>
<dbReference type="InterPro" id="IPR046938">
    <property type="entry name" value="DNA_clamp_sf"/>
</dbReference>
<reference evidence="1" key="1">
    <citation type="submission" date="2018-03" db="EMBL/GenBank/DDBJ databases">
        <authorList>
            <consortium name="Urmite Genomes"/>
        </authorList>
    </citation>
    <scope>NUCLEOTIDE SEQUENCE [LARGE SCALE GENOMIC DNA]</scope>
    <source>
        <strain evidence="1">IHUMI-27.7</strain>
    </source>
</reference>
<accession>A0A2R8FED0</accession>
<sequence length="283" mass="31976">MEGSQSDCYNTDAFNSSFVAEFYDGYSLKNLVDFLRRINPTALFRFTPERIQCLHHDPEGKNILAHVNIESKELYKYNLKTPKGDKLDIGINLRDLQKFIKSIGKKDSLTIYKKKGESPIYIQIANSSNKGSPGNFSVLRPCKVDPLDILIPKYNMDESRPSLVIPASSVSSTFNVLNVLKSSTVRICVKDNNLNIDNLTDDRSSGRVDTFPMRVYNGQQVSYEISVRVSALKCLTKLNNLSPNGLLKFYLENDEEEEPLPIKIMGKINSWGELTIYLSSTEV</sequence>
<keyword evidence="2" id="KW-1185">Reference proteome</keyword>